<evidence type="ECO:0000313" key="4">
    <source>
        <dbReference type="EMBL" id="KAH7296991.1"/>
    </source>
</evidence>
<feature type="transmembrane region" description="Helical" evidence="2">
    <location>
        <begin position="12"/>
        <end position="29"/>
    </location>
</feature>
<dbReference type="OrthoDB" id="8062037at2759"/>
<dbReference type="Pfam" id="PF13639">
    <property type="entry name" value="zf-RING_2"/>
    <property type="match status" value="1"/>
</dbReference>
<evidence type="ECO:0000256" key="2">
    <source>
        <dbReference type="SAM" id="Phobius"/>
    </source>
</evidence>
<proteinExistence type="predicted"/>
<dbReference type="OMA" id="CKHEIVE"/>
<feature type="transmembrane region" description="Helical" evidence="2">
    <location>
        <begin position="41"/>
        <end position="65"/>
    </location>
</feature>
<comment type="caution">
    <text evidence="4">The sequence shown here is derived from an EMBL/GenBank/DDBJ whole genome shotgun (WGS) entry which is preliminary data.</text>
</comment>
<dbReference type="EMBL" id="CM035431">
    <property type="protein sequence ID" value="KAH7296991.1"/>
    <property type="molecule type" value="Genomic_DNA"/>
</dbReference>
<keyword evidence="5" id="KW-1185">Reference proteome</keyword>
<dbReference type="InterPro" id="IPR013083">
    <property type="entry name" value="Znf_RING/FYVE/PHD"/>
</dbReference>
<name>A0A8T2RM12_CERRI</name>
<evidence type="ECO:0000313" key="5">
    <source>
        <dbReference type="Proteomes" id="UP000825935"/>
    </source>
</evidence>
<dbReference type="PANTHER" id="PTHR46225:SF19">
    <property type="entry name" value="RING-TYPE DOMAIN-CONTAINING PROTEIN"/>
    <property type="match status" value="1"/>
</dbReference>
<dbReference type="GO" id="GO:0008270">
    <property type="term" value="F:zinc ion binding"/>
    <property type="evidence" value="ECO:0007669"/>
    <property type="project" value="UniProtKB-KW"/>
</dbReference>
<keyword evidence="1" id="KW-0479">Metal-binding</keyword>
<feature type="domain" description="RING-type" evidence="3">
    <location>
        <begin position="132"/>
        <end position="173"/>
    </location>
</feature>
<dbReference type="SUPFAM" id="SSF57850">
    <property type="entry name" value="RING/U-box"/>
    <property type="match status" value="1"/>
</dbReference>
<keyword evidence="2" id="KW-0812">Transmembrane</keyword>
<protein>
    <recommendedName>
        <fullName evidence="3">RING-type domain-containing protein</fullName>
    </recommendedName>
</protein>
<reference evidence="4" key="1">
    <citation type="submission" date="2021-08" db="EMBL/GenBank/DDBJ databases">
        <title>WGS assembly of Ceratopteris richardii.</title>
        <authorList>
            <person name="Marchant D.B."/>
            <person name="Chen G."/>
            <person name="Jenkins J."/>
            <person name="Shu S."/>
            <person name="Leebens-Mack J."/>
            <person name="Grimwood J."/>
            <person name="Schmutz J."/>
            <person name="Soltis P."/>
            <person name="Soltis D."/>
            <person name="Chen Z.-H."/>
        </authorList>
    </citation>
    <scope>NUCLEOTIDE SEQUENCE</scope>
    <source>
        <strain evidence="4">Whitten #5841</strain>
        <tissue evidence="4">Leaf</tissue>
    </source>
</reference>
<dbReference type="InterPro" id="IPR001841">
    <property type="entry name" value="Znf_RING"/>
</dbReference>
<gene>
    <name evidence="4" type="ORF">KP509_26G047900</name>
</gene>
<dbReference type="SMART" id="SM00184">
    <property type="entry name" value="RING"/>
    <property type="match status" value="1"/>
</dbReference>
<evidence type="ECO:0000256" key="1">
    <source>
        <dbReference type="PROSITE-ProRule" id="PRU00175"/>
    </source>
</evidence>
<dbReference type="PROSITE" id="PS50089">
    <property type="entry name" value="ZF_RING_2"/>
    <property type="match status" value="1"/>
</dbReference>
<keyword evidence="1" id="KW-0863">Zinc-finger</keyword>
<dbReference type="PANTHER" id="PTHR46225">
    <property type="entry name" value="C3H4 TYPE ZINC FINGER PROTEIN"/>
    <property type="match status" value="1"/>
</dbReference>
<dbReference type="AlphaFoldDB" id="A0A8T2RM12"/>
<accession>A0A8T2RM12</accession>
<keyword evidence="2" id="KW-0472">Membrane</keyword>
<keyword evidence="1" id="KW-0862">Zinc</keyword>
<dbReference type="Proteomes" id="UP000825935">
    <property type="component" value="Chromosome 26"/>
</dbReference>
<evidence type="ECO:0000259" key="3">
    <source>
        <dbReference type="PROSITE" id="PS50089"/>
    </source>
</evidence>
<keyword evidence="2" id="KW-1133">Transmembrane helix</keyword>
<organism evidence="4 5">
    <name type="scientific">Ceratopteris richardii</name>
    <name type="common">Triangle waterfern</name>
    <dbReference type="NCBI Taxonomy" id="49495"/>
    <lineage>
        <taxon>Eukaryota</taxon>
        <taxon>Viridiplantae</taxon>
        <taxon>Streptophyta</taxon>
        <taxon>Embryophyta</taxon>
        <taxon>Tracheophyta</taxon>
        <taxon>Polypodiopsida</taxon>
        <taxon>Polypodiidae</taxon>
        <taxon>Polypodiales</taxon>
        <taxon>Pteridineae</taxon>
        <taxon>Pteridaceae</taxon>
        <taxon>Parkerioideae</taxon>
        <taxon>Ceratopteris</taxon>
    </lineage>
</organism>
<dbReference type="Gene3D" id="3.30.40.10">
    <property type="entry name" value="Zinc/RING finger domain, C3HC4 (zinc finger)"/>
    <property type="match status" value="1"/>
</dbReference>
<sequence>MAFLLSVSMDCFFTAWFLICSMWTSGEIGRRSGTFLTLCRLIILALMTLAVRWLVPLIICSTLYLCVPPLIRLMCAHQEFDEDLYNLDYKSRCCGATDDDINALPSHPHCASLPIGAFDSCFDPEFKESPSCCICLSRYEEGVVLRELPCSHTFHMTCIDKWLRMRATCPLCNLEIHRHGFVDDYFL</sequence>